<dbReference type="Pfam" id="PF12792">
    <property type="entry name" value="CSS-motif"/>
    <property type="match status" value="1"/>
</dbReference>
<dbReference type="Pfam" id="PF00563">
    <property type="entry name" value="EAL"/>
    <property type="match status" value="1"/>
</dbReference>
<evidence type="ECO:0000313" key="10">
    <source>
        <dbReference type="EMBL" id="TBR55470.1"/>
    </source>
</evidence>
<keyword evidence="7" id="KW-1133">Transmembrane helix</keyword>
<dbReference type="InterPro" id="IPR035919">
    <property type="entry name" value="EAL_sf"/>
</dbReference>
<keyword evidence="6" id="KW-0378">Hydrolase</keyword>
<keyword evidence="3" id="KW-1003">Cell membrane</keyword>
<comment type="subcellular location">
    <subcellularLocation>
        <location evidence="1">Cell membrane</location>
        <topology evidence="1">Multi-pass membrane protein</topology>
    </subcellularLocation>
</comment>
<dbReference type="SUPFAM" id="SSF141868">
    <property type="entry name" value="EAL domain-like"/>
    <property type="match status" value="1"/>
</dbReference>
<dbReference type="InterPro" id="IPR024744">
    <property type="entry name" value="CSS-motif_dom"/>
</dbReference>
<organism evidence="10 11">
    <name type="scientific">Escherichia albertii</name>
    <dbReference type="NCBI Taxonomy" id="208962"/>
    <lineage>
        <taxon>Bacteria</taxon>
        <taxon>Pseudomonadati</taxon>
        <taxon>Pseudomonadota</taxon>
        <taxon>Gammaproteobacteria</taxon>
        <taxon>Enterobacterales</taxon>
        <taxon>Enterobacteriaceae</taxon>
        <taxon>Escherichia</taxon>
    </lineage>
</organism>
<dbReference type="FunFam" id="3.20.20.450:FF:000009">
    <property type="entry name" value="Cyclic diguanylate phosphodiesterase"/>
    <property type="match status" value="1"/>
</dbReference>
<dbReference type="EMBL" id="SIZV01000004">
    <property type="protein sequence ID" value="TBR55470.1"/>
    <property type="molecule type" value="Genomic_DNA"/>
</dbReference>
<accession>A0A680PKB4</accession>
<dbReference type="Gene3D" id="3.20.20.450">
    <property type="entry name" value="EAL domain"/>
    <property type="match status" value="1"/>
</dbReference>
<dbReference type="RefSeq" id="WP_059256698.1">
    <property type="nucleotide sequence ID" value="NZ_BBVZ01000008.1"/>
</dbReference>
<dbReference type="InterPro" id="IPR050706">
    <property type="entry name" value="Cyclic-di-GMP_PDE-like"/>
</dbReference>
<dbReference type="InterPro" id="IPR001633">
    <property type="entry name" value="EAL_dom"/>
</dbReference>
<comment type="caution">
    <text evidence="10">The sequence shown here is derived from an EMBL/GenBank/DDBJ whole genome shotgun (WGS) entry which is preliminary data.</text>
</comment>
<dbReference type="CDD" id="cd01948">
    <property type="entry name" value="EAL"/>
    <property type="match status" value="1"/>
</dbReference>
<keyword evidence="5" id="KW-0812">Transmembrane</keyword>
<gene>
    <name evidence="10" type="ORF">EYS06_04995</name>
</gene>
<evidence type="ECO:0000256" key="8">
    <source>
        <dbReference type="ARBA" id="ARBA00023136"/>
    </source>
</evidence>
<evidence type="ECO:0000256" key="1">
    <source>
        <dbReference type="ARBA" id="ARBA00004651"/>
    </source>
</evidence>
<dbReference type="PANTHER" id="PTHR33121:SF81">
    <property type="entry name" value="CYCLIC DI-GMP PHOSPHODIESTERASE PDEB-RELATED"/>
    <property type="match status" value="1"/>
</dbReference>
<evidence type="ECO:0000256" key="2">
    <source>
        <dbReference type="ARBA" id="ARBA00012282"/>
    </source>
</evidence>
<name>A0A680PKB4_ESCAL</name>
<keyword evidence="8" id="KW-0472">Membrane</keyword>
<evidence type="ECO:0000256" key="4">
    <source>
        <dbReference type="ARBA" id="ARBA00022636"/>
    </source>
</evidence>
<reference evidence="10 11" key="1">
    <citation type="submission" date="2019-02" db="EMBL/GenBank/DDBJ databases">
        <title>Draft genome sequence of Escherichia albertii strain Mex-12/320a, isolated from an infant with diarrhea, harboring virulence genes associated with diarrheagenic strains of enteropathogenic E. coli.</title>
        <authorList>
            <person name="Maldonado-Puga S."/>
            <person name="Meza-Segura M."/>
            <person name="Zaidi M.B."/>
            <person name="Estrada-Garcia T."/>
        </authorList>
    </citation>
    <scope>NUCLEOTIDE SEQUENCE [LARGE SCALE GENOMIC DNA]</scope>
    <source>
        <strain evidence="10 11">Mex-12/320a</strain>
    </source>
</reference>
<dbReference type="PANTHER" id="PTHR33121">
    <property type="entry name" value="CYCLIC DI-GMP PHOSPHODIESTERASE PDEF"/>
    <property type="match status" value="1"/>
</dbReference>
<sequence length="516" mass="58878">MRTRHLVSLISGVLILSVLLPVGLSIWLAHQQVEASFVEELNTYSSRVAIRADKVAAQGKSALQELERWQGNACSNEHLMEMRRVSYSYRYVQEVLYIKNNVPLCSSLEHKSPPDTFPEPGKISKDGYRVWLTSHNDLGITRYMVAMGTTNYVVMIDPASFIDVIPYSSWRIDAAIVGNVHNIVITSSDEIARGIVTRLQEKTGEHVESNGIIYNIQPFPEMNISIITWASTQLMQKGWHRQVFIWLPVGLLIGLLAAMFVLRILRRVQSPHYRLQDAIENHDICVHYQPIISLSSGKIVGAEALARWPQTDGSWLSPEIFIPLSQQTGLSEPLTLLIIRSVFEDMGSWLHQHPDQHISINLESTVLTSEKIPYLLREMIHRYQVNPKQIALELTEREFADPKTSAPIIARYRQAGHDIYLDDFGTGYSSLSYLQDLDVDILKIDKSFVDALEYKNVTPHIIEMAKTLNLKMVAEGIETSKQEEWLRQHGVHYGQGWLYSKALPKEDFIRWAEQHL</sequence>
<dbReference type="Proteomes" id="UP000292187">
    <property type="component" value="Unassembled WGS sequence"/>
</dbReference>
<dbReference type="SMART" id="SM00052">
    <property type="entry name" value="EAL"/>
    <property type="match status" value="1"/>
</dbReference>
<evidence type="ECO:0000256" key="3">
    <source>
        <dbReference type="ARBA" id="ARBA00022475"/>
    </source>
</evidence>
<evidence type="ECO:0000256" key="6">
    <source>
        <dbReference type="ARBA" id="ARBA00022801"/>
    </source>
</evidence>
<dbReference type="GO" id="GO:0005886">
    <property type="term" value="C:plasma membrane"/>
    <property type="evidence" value="ECO:0007669"/>
    <property type="project" value="UniProtKB-SubCell"/>
</dbReference>
<evidence type="ECO:0000256" key="9">
    <source>
        <dbReference type="ARBA" id="ARBA00034290"/>
    </source>
</evidence>
<dbReference type="AlphaFoldDB" id="A0A680PKB4"/>
<keyword evidence="4" id="KW-0973">c-di-GMP</keyword>
<proteinExistence type="predicted"/>
<dbReference type="PROSITE" id="PS50883">
    <property type="entry name" value="EAL"/>
    <property type="match status" value="1"/>
</dbReference>
<evidence type="ECO:0000256" key="7">
    <source>
        <dbReference type="ARBA" id="ARBA00022989"/>
    </source>
</evidence>
<dbReference type="GO" id="GO:0071111">
    <property type="term" value="F:cyclic-guanylate-specific phosphodiesterase activity"/>
    <property type="evidence" value="ECO:0007669"/>
    <property type="project" value="UniProtKB-EC"/>
</dbReference>
<comment type="catalytic activity">
    <reaction evidence="9">
        <text>3',3'-c-di-GMP + H2O = 5'-phosphoguanylyl(3'-&gt;5')guanosine + H(+)</text>
        <dbReference type="Rhea" id="RHEA:24902"/>
        <dbReference type="ChEBI" id="CHEBI:15377"/>
        <dbReference type="ChEBI" id="CHEBI:15378"/>
        <dbReference type="ChEBI" id="CHEBI:58754"/>
        <dbReference type="ChEBI" id="CHEBI:58805"/>
        <dbReference type="EC" id="3.1.4.52"/>
    </reaction>
</comment>
<protein>
    <recommendedName>
        <fullName evidence="2">cyclic-guanylate-specific phosphodiesterase</fullName>
        <ecNumber evidence="2">3.1.4.52</ecNumber>
    </recommendedName>
</protein>
<evidence type="ECO:0000313" key="11">
    <source>
        <dbReference type="Proteomes" id="UP000292187"/>
    </source>
</evidence>
<evidence type="ECO:0000256" key="5">
    <source>
        <dbReference type="ARBA" id="ARBA00022692"/>
    </source>
</evidence>
<dbReference type="EC" id="3.1.4.52" evidence="2"/>